<dbReference type="PANTHER" id="PTHR42788">
    <property type="entry name" value="TAURINE IMPORT ATP-BINDING PROTEIN-RELATED"/>
    <property type="match status" value="1"/>
</dbReference>
<dbReference type="RefSeq" id="WP_194076396.1">
    <property type="nucleotide sequence ID" value="NZ_CP061839.1"/>
</dbReference>
<feature type="domain" description="ABC transporter" evidence="4">
    <location>
        <begin position="5"/>
        <end position="201"/>
    </location>
</feature>
<dbReference type="PANTHER" id="PTHR42788:SF13">
    <property type="entry name" value="ALIPHATIC SULFONATES IMPORT ATP-BINDING PROTEIN SSUB"/>
    <property type="match status" value="1"/>
</dbReference>
<gene>
    <name evidence="5" type="ORF">IFE08_00620</name>
</gene>
<dbReference type="SMART" id="SM00382">
    <property type="entry name" value="AAA"/>
    <property type="match status" value="1"/>
</dbReference>
<protein>
    <submittedName>
        <fullName evidence="5">ABC transporter ATP-binding protein</fullName>
    </submittedName>
</protein>
<dbReference type="InterPro" id="IPR017871">
    <property type="entry name" value="ABC_transporter-like_CS"/>
</dbReference>
<evidence type="ECO:0000256" key="3">
    <source>
        <dbReference type="ARBA" id="ARBA00022840"/>
    </source>
</evidence>
<dbReference type="SUPFAM" id="SSF52540">
    <property type="entry name" value="P-loop containing nucleoside triphosphate hydrolases"/>
    <property type="match status" value="1"/>
</dbReference>
<keyword evidence="3 5" id="KW-0067">ATP-binding</keyword>
<dbReference type="Pfam" id="PF00005">
    <property type="entry name" value="ABC_tran"/>
    <property type="match status" value="1"/>
</dbReference>
<proteinExistence type="predicted"/>
<dbReference type="InterPro" id="IPR003593">
    <property type="entry name" value="AAA+_ATPase"/>
</dbReference>
<evidence type="ECO:0000259" key="4">
    <source>
        <dbReference type="PROSITE" id="PS50893"/>
    </source>
</evidence>
<evidence type="ECO:0000256" key="2">
    <source>
        <dbReference type="ARBA" id="ARBA00022741"/>
    </source>
</evidence>
<reference evidence="5 6" key="1">
    <citation type="submission" date="2020-09" db="EMBL/GenBank/DDBJ databases">
        <title>Characterization of Treponema spp. from bovine digital dermatitis in Korea.</title>
        <authorList>
            <person name="Espiritu H.M."/>
            <person name="Cho Y.I."/>
            <person name="Mamuad L."/>
        </authorList>
    </citation>
    <scope>NUCLEOTIDE SEQUENCE [LARGE SCALE GENOMIC DNA]</scope>
    <source>
        <strain evidence="5 6">KS1</strain>
    </source>
</reference>
<dbReference type="InterPro" id="IPR050166">
    <property type="entry name" value="ABC_transporter_ATP-bind"/>
</dbReference>
<name>A0A7S6WPK6_9SPIR</name>
<evidence type="ECO:0000313" key="5">
    <source>
        <dbReference type="EMBL" id="QOW60960.1"/>
    </source>
</evidence>
<dbReference type="EMBL" id="CP061839">
    <property type="protein sequence ID" value="QOW60960.1"/>
    <property type="molecule type" value="Genomic_DNA"/>
</dbReference>
<dbReference type="GO" id="GO:0005524">
    <property type="term" value="F:ATP binding"/>
    <property type="evidence" value="ECO:0007669"/>
    <property type="project" value="UniProtKB-KW"/>
</dbReference>
<evidence type="ECO:0000313" key="6">
    <source>
        <dbReference type="Proteomes" id="UP000593915"/>
    </source>
</evidence>
<dbReference type="GO" id="GO:0016887">
    <property type="term" value="F:ATP hydrolysis activity"/>
    <property type="evidence" value="ECO:0007669"/>
    <property type="project" value="InterPro"/>
</dbReference>
<dbReference type="InterPro" id="IPR003439">
    <property type="entry name" value="ABC_transporter-like_ATP-bd"/>
</dbReference>
<accession>A0A7S6WPK6</accession>
<keyword evidence="1" id="KW-0813">Transport</keyword>
<dbReference type="InterPro" id="IPR027417">
    <property type="entry name" value="P-loop_NTPase"/>
</dbReference>
<keyword evidence="2" id="KW-0547">Nucleotide-binding</keyword>
<evidence type="ECO:0000256" key="1">
    <source>
        <dbReference type="ARBA" id="ARBA00022448"/>
    </source>
</evidence>
<dbReference type="PROSITE" id="PS00211">
    <property type="entry name" value="ABC_TRANSPORTER_1"/>
    <property type="match status" value="1"/>
</dbReference>
<sequence length="201" mass="22710">MNKTIKITNGAFSYKTNEVFQNLNLEIPLNSVTCILGESGCGKTTLLKIISQRLKLKKGIIENAIAAGDYSFAYQDIRLIPHLTAIQNIEYILPDYFLKKEKKERALYYLNALGLFDFIHFLPSELSGGMQRRAGLARALAYPAPFILLDEAFDSLDDKNKYKITELFLSIVKEENKTAICVTHDTVLAKKLACNVIRLKE</sequence>
<dbReference type="PROSITE" id="PS50893">
    <property type="entry name" value="ABC_TRANSPORTER_2"/>
    <property type="match status" value="1"/>
</dbReference>
<organism evidence="5 6">
    <name type="scientific">Treponema pedis</name>
    <dbReference type="NCBI Taxonomy" id="409322"/>
    <lineage>
        <taxon>Bacteria</taxon>
        <taxon>Pseudomonadati</taxon>
        <taxon>Spirochaetota</taxon>
        <taxon>Spirochaetia</taxon>
        <taxon>Spirochaetales</taxon>
        <taxon>Treponemataceae</taxon>
        <taxon>Treponema</taxon>
    </lineage>
</organism>
<dbReference type="AlphaFoldDB" id="A0A7S6WPK6"/>
<dbReference type="Proteomes" id="UP000593915">
    <property type="component" value="Chromosome"/>
</dbReference>
<dbReference type="Gene3D" id="3.40.50.300">
    <property type="entry name" value="P-loop containing nucleotide triphosphate hydrolases"/>
    <property type="match status" value="1"/>
</dbReference>